<name>A0A3P8MEV7_9BACT</name>
<evidence type="ECO:0000313" key="3">
    <source>
        <dbReference type="EMBL" id="VDR42386.1"/>
    </source>
</evidence>
<protein>
    <submittedName>
        <fullName evidence="3">Uncharacterized protein</fullName>
    </submittedName>
</protein>
<dbReference type="EMBL" id="CP101806">
    <property type="protein sequence ID" value="UUD35739.1"/>
    <property type="molecule type" value="Genomic_DNA"/>
</dbReference>
<sequence>MTKKKRKVVGISLGIAGAIVGTLSIGTIVGVASDKRNYSKEMDHIKDLNRQFNDKNVELENTYKDIDRRVKRGSIDVDIEKELNNILDKFKVQIEINKQLQNGLLQRLQTYSKYKVGHHPGSKQFLRKAKNYRERQFFEKSIPEGIKQTDELLETDKWLLQRFDKVNNLAKELISLKDSDNWLINTTKDKESKFSNLESSIKNYVIQKDKIQKENGAKKLTADFIIAGLELISSDRKLWEEGVLAKFNEKVTTNSISKQILNNTEINKLIDFSNISADSFTSAKEILAKYFTAEGYVIELLEYSRNELLDQLELANTNVGSFINDVNTLVSKLTLSLRSNVQSFKLLEKTDLVDFSNKDTDYKKLFQLDDEYINIVKNTSLYNLEKVTLLLSKSSEIINTDKNLNTELQNFSNNEIKTKINNINRNLNVLVSEFDLANLWEKITKYSKSENFDFSSLKVNEYLTKRDELIEQYSRTKTDIIEFAKKIKTDVIPFITSSIDRLKTKVAEKNLLSKTQLLNLSIKSENYNELYSKNNTFKTYQSSVQLKSIDSLIELVTKVDELNSAEKSLNNEFASFITSELKEKVNSFNGNLNEYIKFLKFESDWKEITEFSNTADIDFSQLKKDDYLSQRDILIDTFANIKSKVIKLKDNSISYYTYAKARLNAFKDAYNQRKANIENFNLFNFSYSEIREQEARSNEALAKNFNNSFNSANKDLNEFLNDLLSINKLSAVDSANFEAIKRVINSNVSDSDKLPSVYEFSYSEIDNYKNYIELEEVKQAKKWIETKNDEISTKKADEWAEGNIDTVKNSLNLLFGAIEEIQTKTTELNSIKHSYKTYLDKVVENVKKIESILNNNHAGHQRNVEATKKISLLAKTDYLDISSKREFDAKSTNTAIKIKEDFASSWNAVFKEYDKFAINKKSTDDQLTNYSHKDIAYLKNAAEVFVNQQHKLIEDQIDKVYEVLDNNQVNWLLKPDLNQFNSFSDSEKTLSTSFIKNLYDIVVTQFGYDTIYNLQVPKYKWNESRKSFDFDVVNILRNGENEYSNKTAAMQDAKNYSQSNRGLKPSSSKASHLYKRYGFNLALYGIEWNGKNFNNEFLVPGKKTTVAYSMWDRDTGRNWSRYDVTNDNWIFTKWNSSINSDEIGSDVASALDKIKANDAPYILDTFFDLLNYENKLTHNVIDLLKSKEKIIDKTEYNEILAKLVKSFSKLYYASLLSILSSYQSYDNKALELPNKNEKDNVIWNVESQVGNWYEAGMSRILPVEIDSDIHNRYKDTWSYGAYHHKEITTPEGHFATVHERNTEKHDKLHSDISSIFSQNNIDVSMSSTHVISTSGAFQLMLLWKEYFNANRKDQNIFTSFYTRIDFNDEFGNQFNTKHFDWWRFNTITEYKRRYGAKDDYPYLKYGLERHKFTDFFTNERLRKITTYTPINE</sequence>
<reference evidence="2" key="2">
    <citation type="submission" date="2022-07" db="EMBL/GenBank/DDBJ databases">
        <title>Complete genome of Mycoplasma caviae type strain G122.</title>
        <authorList>
            <person name="Spergser J."/>
        </authorList>
    </citation>
    <scope>NUCLEOTIDE SEQUENCE</scope>
    <source>
        <strain evidence="2">G122</strain>
    </source>
</reference>
<accession>A0A3P8MEV7</accession>
<evidence type="ECO:0000313" key="5">
    <source>
        <dbReference type="Proteomes" id="UP001058569"/>
    </source>
</evidence>
<keyword evidence="5" id="KW-1185">Reference proteome</keyword>
<dbReference type="Proteomes" id="UP000280036">
    <property type="component" value="Unassembled WGS sequence"/>
</dbReference>
<evidence type="ECO:0000313" key="2">
    <source>
        <dbReference type="EMBL" id="UUD35739.1"/>
    </source>
</evidence>
<feature type="coiled-coil region" evidence="1">
    <location>
        <begin position="42"/>
        <end position="69"/>
    </location>
</feature>
<organism evidence="3 4">
    <name type="scientific">Mycoplasmopsis caviae</name>
    <dbReference type="NCBI Taxonomy" id="55603"/>
    <lineage>
        <taxon>Bacteria</taxon>
        <taxon>Bacillati</taxon>
        <taxon>Mycoplasmatota</taxon>
        <taxon>Mycoplasmoidales</taxon>
        <taxon>Metamycoplasmataceae</taxon>
        <taxon>Mycoplasmopsis</taxon>
    </lineage>
</organism>
<keyword evidence="1" id="KW-0175">Coiled coil</keyword>
<evidence type="ECO:0000256" key="1">
    <source>
        <dbReference type="SAM" id="Coils"/>
    </source>
</evidence>
<dbReference type="OrthoDB" id="403873at2"/>
<gene>
    <name evidence="3" type="ORF">NCTC10126_00909</name>
    <name evidence="2" type="ORF">NPA07_02585</name>
</gene>
<dbReference type="EMBL" id="UZVY01000001">
    <property type="protein sequence ID" value="VDR42386.1"/>
    <property type="molecule type" value="Genomic_DNA"/>
</dbReference>
<reference evidence="3 4" key="1">
    <citation type="submission" date="2018-12" db="EMBL/GenBank/DDBJ databases">
        <authorList>
            <consortium name="Pathogen Informatics"/>
        </authorList>
    </citation>
    <scope>NUCLEOTIDE SEQUENCE [LARGE SCALE GENOMIC DNA]</scope>
    <source>
        <strain evidence="3 4">NCTC10126</strain>
    </source>
</reference>
<evidence type="ECO:0000313" key="4">
    <source>
        <dbReference type="Proteomes" id="UP000280036"/>
    </source>
</evidence>
<dbReference type="Proteomes" id="UP001058569">
    <property type="component" value="Chromosome"/>
</dbReference>
<proteinExistence type="predicted"/>
<dbReference type="RefSeq" id="WP_126118574.1">
    <property type="nucleotide sequence ID" value="NZ_CP101806.1"/>
</dbReference>